<feature type="region of interest" description="Disordered" evidence="5">
    <location>
        <begin position="310"/>
        <end position="331"/>
    </location>
</feature>
<keyword evidence="4" id="KW-0963">Cytoplasm</keyword>
<dbReference type="InterPro" id="IPR011990">
    <property type="entry name" value="TPR-like_helical_dom_sf"/>
</dbReference>
<dbReference type="OrthoDB" id="10252405at2759"/>
<evidence type="ECO:0000256" key="2">
    <source>
        <dbReference type="ARBA" id="ARBA00005351"/>
    </source>
</evidence>
<reference evidence="6" key="1">
    <citation type="submission" date="2021-06" db="EMBL/GenBank/DDBJ databases">
        <authorList>
            <person name="Kallberg Y."/>
            <person name="Tangrot J."/>
            <person name="Rosling A."/>
        </authorList>
    </citation>
    <scope>NUCLEOTIDE SEQUENCE</scope>
    <source>
        <strain evidence="6">IA702</strain>
    </source>
</reference>
<evidence type="ECO:0000256" key="5">
    <source>
        <dbReference type="SAM" id="MobiDB-lite"/>
    </source>
</evidence>
<evidence type="ECO:0000313" key="7">
    <source>
        <dbReference type="Proteomes" id="UP000789572"/>
    </source>
</evidence>
<comment type="similarity">
    <text evidence="2">Belongs to the GET4 family.</text>
</comment>
<evidence type="ECO:0000256" key="4">
    <source>
        <dbReference type="ARBA" id="ARBA00022490"/>
    </source>
</evidence>
<dbReference type="PANTHER" id="PTHR12875">
    <property type="entry name" value="GOLGI TO ER TRAFFIC PROTEIN 4 HOMOLOG"/>
    <property type="match status" value="1"/>
</dbReference>
<evidence type="ECO:0000256" key="3">
    <source>
        <dbReference type="ARBA" id="ARBA00022448"/>
    </source>
</evidence>
<dbReference type="Proteomes" id="UP000789572">
    <property type="component" value="Unassembled WGS sequence"/>
</dbReference>
<organism evidence="6 7">
    <name type="scientific">Paraglomus occultum</name>
    <dbReference type="NCBI Taxonomy" id="144539"/>
    <lineage>
        <taxon>Eukaryota</taxon>
        <taxon>Fungi</taxon>
        <taxon>Fungi incertae sedis</taxon>
        <taxon>Mucoromycota</taxon>
        <taxon>Glomeromycotina</taxon>
        <taxon>Glomeromycetes</taxon>
        <taxon>Paraglomerales</taxon>
        <taxon>Paraglomeraceae</taxon>
        <taxon>Paraglomus</taxon>
    </lineage>
</organism>
<dbReference type="SUPFAM" id="SSF48452">
    <property type="entry name" value="TPR-like"/>
    <property type="match status" value="1"/>
</dbReference>
<sequence>MATGRGTDKILEKLRTSVNNGNYYEAHQMYRTVCRRYIKQKKYDSAIDLLYSGAQLLLEHKQIGSGTDLSLYLVDAYKEAEIPVTEESRARITNLLSLLPNEPGRRRFMDAAVQWSAKFSDSVVGDPELHHFIGEMLWKEKAYPEAEPHFLAGLPASSRSYGKMLAEWASQDHPSKIGTYISRAVLQYLCLRNIRDARTSFDAFIEAMAEKDSSIKSGTAPYRPTLASDPVQISLYTIPLLNFLQLLILTVQRDARDLFIKLRTKYSSSLAVEPSFDDLLNKIGEVFFDIKPQKPQQYNLFQDLMNSFLSPPGSSSESPASARMSMSSDLE</sequence>
<evidence type="ECO:0000313" key="6">
    <source>
        <dbReference type="EMBL" id="CAG8492155.1"/>
    </source>
</evidence>
<accession>A0A9N8ZGT0</accession>
<dbReference type="FunFam" id="1.25.40.10:FF:000060">
    <property type="entry name" value="Golgi to ER traffic protein 4 homolog"/>
    <property type="match status" value="1"/>
</dbReference>
<dbReference type="GO" id="GO:0045048">
    <property type="term" value="P:protein insertion into ER membrane"/>
    <property type="evidence" value="ECO:0007669"/>
    <property type="project" value="InterPro"/>
</dbReference>
<comment type="caution">
    <text evidence="6">The sequence shown here is derived from an EMBL/GenBank/DDBJ whole genome shotgun (WGS) entry which is preliminary data.</text>
</comment>
<dbReference type="InterPro" id="IPR007317">
    <property type="entry name" value="GET4"/>
</dbReference>
<name>A0A9N8ZGT0_9GLOM</name>
<dbReference type="EMBL" id="CAJVPJ010000186">
    <property type="protein sequence ID" value="CAG8492155.1"/>
    <property type="molecule type" value="Genomic_DNA"/>
</dbReference>
<dbReference type="AlphaFoldDB" id="A0A9N8ZGT0"/>
<dbReference type="GO" id="GO:0005829">
    <property type="term" value="C:cytosol"/>
    <property type="evidence" value="ECO:0007669"/>
    <property type="project" value="UniProtKB-SubCell"/>
</dbReference>
<comment type="subcellular location">
    <subcellularLocation>
        <location evidence="1">Cytoplasm</location>
        <location evidence="1">Cytosol</location>
    </subcellularLocation>
</comment>
<evidence type="ECO:0000256" key="1">
    <source>
        <dbReference type="ARBA" id="ARBA00004514"/>
    </source>
</evidence>
<proteinExistence type="inferred from homology"/>
<keyword evidence="3" id="KW-0813">Transport</keyword>
<dbReference type="PANTHER" id="PTHR12875:SF0">
    <property type="entry name" value="GOLGI TO ER TRAFFIC PROTEIN 4 HOMOLOG"/>
    <property type="match status" value="1"/>
</dbReference>
<dbReference type="Gene3D" id="1.25.40.10">
    <property type="entry name" value="Tetratricopeptide repeat domain"/>
    <property type="match status" value="1"/>
</dbReference>
<protein>
    <submittedName>
        <fullName evidence="6">1375_t:CDS:1</fullName>
    </submittedName>
</protein>
<dbReference type="Pfam" id="PF04190">
    <property type="entry name" value="GET4"/>
    <property type="match status" value="1"/>
</dbReference>
<keyword evidence="7" id="KW-1185">Reference proteome</keyword>
<gene>
    <name evidence="6" type="ORF">POCULU_LOCUS2132</name>
</gene>